<dbReference type="Proteomes" id="UP000390335">
    <property type="component" value="Unassembled WGS sequence"/>
</dbReference>
<keyword evidence="3" id="KW-1185">Reference proteome</keyword>
<feature type="domain" description="DUF6894" evidence="1">
    <location>
        <begin position="3"/>
        <end position="71"/>
    </location>
</feature>
<comment type="caution">
    <text evidence="2">The sequence shown here is derived from an EMBL/GenBank/DDBJ whole genome shotgun (WGS) entry which is preliminary data.</text>
</comment>
<accession>A0ABQ0Z7E4</accession>
<evidence type="ECO:0000259" key="1">
    <source>
        <dbReference type="Pfam" id="PF21834"/>
    </source>
</evidence>
<dbReference type="Pfam" id="PF21834">
    <property type="entry name" value="DUF6894"/>
    <property type="match status" value="1"/>
</dbReference>
<name>A0ABQ0Z7E4_9HYPH</name>
<organism evidence="2 3">
    <name type="scientific">Rhizobium dioscoreae</name>
    <dbReference type="NCBI Taxonomy" id="2653122"/>
    <lineage>
        <taxon>Bacteria</taxon>
        <taxon>Pseudomonadati</taxon>
        <taxon>Pseudomonadota</taxon>
        <taxon>Alphaproteobacteria</taxon>
        <taxon>Hyphomicrobiales</taxon>
        <taxon>Rhizobiaceae</taxon>
        <taxon>Rhizobium/Agrobacterium group</taxon>
        <taxon>Rhizobium</taxon>
    </lineage>
</organism>
<evidence type="ECO:0000313" key="3">
    <source>
        <dbReference type="Proteomes" id="UP000390335"/>
    </source>
</evidence>
<gene>
    <name evidence="2" type="ORF">RsS93_40140</name>
</gene>
<dbReference type="InterPro" id="IPR054189">
    <property type="entry name" value="DUF6894"/>
</dbReference>
<proteinExistence type="predicted"/>
<sequence>MTRYFFHIRRNGETVRDGEGDEFATIDDARSSAIKAVRELVAARIKNGQMVPDEHIEVHDETGKLQFSVSFHAVVRDHLK</sequence>
<dbReference type="RefSeq" id="WP_113353119.1">
    <property type="nucleotide sequence ID" value="NZ_BLAI01000001.1"/>
</dbReference>
<reference evidence="2 3" key="1">
    <citation type="journal article" date="2020" name="Genome Biol. Evol.">
        <title>Rhizobium dioscoreae sp. nov., a plant growth-promoting bacterium isolated from yam (Dioscorea species).</title>
        <authorList>
            <person name="Ouyabe M."/>
            <person name="Tanaka N."/>
            <person name="Shiwa Y."/>
            <person name="Fujita N."/>
            <person name="Kikuno H."/>
            <person name="Babil P."/>
            <person name="Shiwachi H."/>
        </authorList>
    </citation>
    <scope>NUCLEOTIDE SEQUENCE [LARGE SCALE GENOMIC DNA]</scope>
    <source>
        <strain evidence="2 3">S-93</strain>
    </source>
</reference>
<protein>
    <recommendedName>
        <fullName evidence="1">DUF6894 domain-containing protein</fullName>
    </recommendedName>
</protein>
<evidence type="ECO:0000313" key="2">
    <source>
        <dbReference type="EMBL" id="GES51400.1"/>
    </source>
</evidence>
<dbReference type="EMBL" id="BLAJ01000004">
    <property type="protein sequence ID" value="GES51400.1"/>
    <property type="molecule type" value="Genomic_DNA"/>
</dbReference>